<name>A0A2N0W9T5_9GAMM</name>
<dbReference type="Gene3D" id="1.10.8.260">
    <property type="entry name" value="HI0933 insert domain-like"/>
    <property type="match status" value="1"/>
</dbReference>
<evidence type="ECO:0000256" key="1">
    <source>
        <dbReference type="ARBA" id="ARBA00001974"/>
    </source>
</evidence>
<sequence>MSKRVAIIGAGPAGLMAAEVLSQYDYEIDVFEQKPSAARKFLMAGKTGLNISHAEPVEYFIQRYDQPEWLGPWVRQWDAQWIQSWMQGLGIESYVGSSGRVFPIEMKAAPLLRAWLKRLMADGVRFHYRHRCVDISNNQLTIENQTQRFNANYDAIILACGAVSWSQLGSDGAWQQWLASSEIEPFQASNAGVLKTWSPFMQACFGQPLKRVNAWVHPEQQSHGDIIITHYGLESGVIYKLGRDLRAQLSQQENLHLHLDLLPDVSLDQLEKKLQGNKKQSLTNLWRKAGLDNVKINLLREVVEKSLWSDAKQMAQQIKQLQISLEGFRPIEEAISCAGGVKQSAVSPQLQLQSNPYIFCCGEMLDWDAPTGGYLLTACFATGRAAGEGVHQRLKHRPIR</sequence>
<keyword evidence="2" id="KW-0285">Flavoprotein</keyword>
<protein>
    <submittedName>
        <fullName evidence="6">Aminoacetone oxidase family FAD-binding enzyme</fullName>
    </submittedName>
</protein>
<dbReference type="Pfam" id="PF03486">
    <property type="entry name" value="HI0933_like"/>
    <property type="match status" value="1"/>
</dbReference>
<evidence type="ECO:0000256" key="2">
    <source>
        <dbReference type="ARBA" id="ARBA00022630"/>
    </source>
</evidence>
<proteinExistence type="predicted"/>
<dbReference type="InterPro" id="IPR022460">
    <property type="entry name" value="Flavoprotein_PP4765"/>
</dbReference>
<dbReference type="Pfam" id="PF22780">
    <property type="entry name" value="HI0933_like_1st"/>
    <property type="match status" value="1"/>
</dbReference>
<dbReference type="EMBL" id="PISJ01000026">
    <property type="protein sequence ID" value="PKF31233.1"/>
    <property type="molecule type" value="Genomic_DNA"/>
</dbReference>
<gene>
    <name evidence="6" type="ORF">CW311_20365</name>
</gene>
<dbReference type="SUPFAM" id="SSF160996">
    <property type="entry name" value="HI0933 insert domain-like"/>
    <property type="match status" value="1"/>
</dbReference>
<dbReference type="Gene3D" id="3.50.50.60">
    <property type="entry name" value="FAD/NAD(P)-binding domain"/>
    <property type="match status" value="1"/>
</dbReference>
<evidence type="ECO:0000259" key="5">
    <source>
        <dbReference type="Pfam" id="PF22780"/>
    </source>
</evidence>
<dbReference type="AlphaFoldDB" id="A0A2N0W9T5"/>
<keyword evidence="3" id="KW-0274">FAD</keyword>
<evidence type="ECO:0000259" key="4">
    <source>
        <dbReference type="Pfam" id="PF03486"/>
    </source>
</evidence>
<dbReference type="PANTHER" id="PTHR42887">
    <property type="entry name" value="OS12G0638800 PROTEIN"/>
    <property type="match status" value="1"/>
</dbReference>
<dbReference type="InterPro" id="IPR036188">
    <property type="entry name" value="FAD/NAD-bd_sf"/>
</dbReference>
<dbReference type="PRINTS" id="PR00419">
    <property type="entry name" value="ADXRDTASE"/>
</dbReference>
<comment type="caution">
    <text evidence="6">The sequence shown here is derived from an EMBL/GenBank/DDBJ whole genome shotgun (WGS) entry which is preliminary data.</text>
</comment>
<dbReference type="InterPro" id="IPR057661">
    <property type="entry name" value="RsdA/BaiN/AoA(So)_Rossmann"/>
</dbReference>
<dbReference type="InterPro" id="IPR004792">
    <property type="entry name" value="BaiN-like"/>
</dbReference>
<dbReference type="Gene3D" id="2.40.30.10">
    <property type="entry name" value="Translation factors"/>
    <property type="match status" value="1"/>
</dbReference>
<feature type="domain" description="RsdA/BaiN/AoA(So)-like insert" evidence="5">
    <location>
        <begin position="196"/>
        <end position="336"/>
    </location>
</feature>
<dbReference type="NCBIfam" id="TIGR03862">
    <property type="entry name" value="flavo_PP4765"/>
    <property type="match status" value="1"/>
</dbReference>
<dbReference type="InterPro" id="IPR023166">
    <property type="entry name" value="BaiN-like_dom_sf"/>
</dbReference>
<evidence type="ECO:0000313" key="7">
    <source>
        <dbReference type="Proteomes" id="UP000233553"/>
    </source>
</evidence>
<evidence type="ECO:0000256" key="3">
    <source>
        <dbReference type="ARBA" id="ARBA00022827"/>
    </source>
</evidence>
<evidence type="ECO:0000313" key="6">
    <source>
        <dbReference type="EMBL" id="PKF31233.1"/>
    </source>
</evidence>
<dbReference type="PANTHER" id="PTHR42887:SF1">
    <property type="entry name" value="BLR3961 PROTEIN"/>
    <property type="match status" value="1"/>
</dbReference>
<feature type="domain" description="RsdA/BaiN/AoA(So)-like Rossmann fold-like" evidence="4">
    <location>
        <begin position="4"/>
        <end position="388"/>
    </location>
</feature>
<dbReference type="SUPFAM" id="SSF51905">
    <property type="entry name" value="FAD/NAD(P)-binding domain"/>
    <property type="match status" value="1"/>
</dbReference>
<organism evidence="6 7">
    <name type="scientific">Acinetobacter proteolyticus</name>
    <dbReference type="NCBI Taxonomy" id="1776741"/>
    <lineage>
        <taxon>Bacteria</taxon>
        <taxon>Pseudomonadati</taxon>
        <taxon>Pseudomonadota</taxon>
        <taxon>Gammaproteobacteria</taxon>
        <taxon>Moraxellales</taxon>
        <taxon>Moraxellaceae</taxon>
        <taxon>Acinetobacter</taxon>
    </lineage>
</organism>
<reference evidence="6 7" key="1">
    <citation type="submission" date="2017-12" db="EMBL/GenBank/DDBJ databases">
        <title>Draft Genome sequences of multiple microbial strains isolated from spacecraft associated surfaces.</title>
        <authorList>
            <person name="Seuylemezian A."/>
            <person name="Vaishampayan P."/>
            <person name="Venkateswaran K."/>
        </authorList>
    </citation>
    <scope>NUCLEOTIDE SEQUENCE [LARGE SCALE GENOMIC DNA]</scope>
    <source>
        <strain evidence="6 7">2P01AA</strain>
    </source>
</reference>
<dbReference type="Proteomes" id="UP000233553">
    <property type="component" value="Unassembled WGS sequence"/>
</dbReference>
<dbReference type="NCBIfam" id="TIGR00275">
    <property type="entry name" value="aminoacetone oxidase family FAD-binding enzyme"/>
    <property type="match status" value="1"/>
</dbReference>
<comment type="cofactor">
    <cofactor evidence="1">
        <name>FAD</name>
        <dbReference type="ChEBI" id="CHEBI:57692"/>
    </cofactor>
</comment>
<dbReference type="RefSeq" id="WP_101237661.1">
    <property type="nucleotide sequence ID" value="NZ_PISJ01000026.1"/>
</dbReference>
<accession>A0A2N0W9T5</accession>
<dbReference type="InterPro" id="IPR055178">
    <property type="entry name" value="RsdA/BaiN/AoA(So)-like_dom"/>
</dbReference>